<dbReference type="OrthoDB" id="5863171at2759"/>
<dbReference type="SUPFAM" id="SSF57903">
    <property type="entry name" value="FYVE/PHD zinc finger"/>
    <property type="match status" value="1"/>
</dbReference>
<keyword evidence="9" id="KW-1185">Reference proteome</keyword>
<dbReference type="PROSITE" id="PS01359">
    <property type="entry name" value="ZF_PHD_1"/>
    <property type="match status" value="1"/>
</dbReference>
<dbReference type="InterPro" id="IPR019786">
    <property type="entry name" value="Zinc_finger_PHD-type_CS"/>
</dbReference>
<dbReference type="InterPro" id="IPR001965">
    <property type="entry name" value="Znf_PHD"/>
</dbReference>
<proteinExistence type="predicted"/>
<evidence type="ECO:0000259" key="7">
    <source>
        <dbReference type="PROSITE" id="PS50016"/>
    </source>
</evidence>
<dbReference type="GO" id="GO:0003682">
    <property type="term" value="F:chromatin binding"/>
    <property type="evidence" value="ECO:0007669"/>
    <property type="project" value="TreeGrafter"/>
</dbReference>
<comment type="caution">
    <text evidence="8">The sequence shown here is derived from an EMBL/GenBank/DDBJ whole genome shotgun (WGS) entry which is preliminary data.</text>
</comment>
<dbReference type="GO" id="GO:0008270">
    <property type="term" value="F:zinc ion binding"/>
    <property type="evidence" value="ECO:0007669"/>
    <property type="project" value="UniProtKB-KW"/>
</dbReference>
<dbReference type="GO" id="GO:0003677">
    <property type="term" value="F:DNA binding"/>
    <property type="evidence" value="ECO:0007669"/>
    <property type="project" value="TreeGrafter"/>
</dbReference>
<dbReference type="EMBL" id="JANBUW010000001">
    <property type="protein sequence ID" value="KAJ2852744.1"/>
    <property type="molecule type" value="Genomic_DNA"/>
</dbReference>
<dbReference type="InterPro" id="IPR013083">
    <property type="entry name" value="Znf_RING/FYVE/PHD"/>
</dbReference>
<protein>
    <recommendedName>
        <fullName evidence="7">PHD-type domain-containing protein</fullName>
    </recommendedName>
</protein>
<evidence type="ECO:0000256" key="5">
    <source>
        <dbReference type="ARBA" id="ARBA00023242"/>
    </source>
</evidence>
<reference evidence="8" key="1">
    <citation type="submission" date="2022-07" db="EMBL/GenBank/DDBJ databases">
        <title>Phylogenomic reconstructions and comparative analyses of Kickxellomycotina fungi.</title>
        <authorList>
            <person name="Reynolds N.K."/>
            <person name="Stajich J.E."/>
            <person name="Barry K."/>
            <person name="Grigoriev I.V."/>
            <person name="Crous P."/>
            <person name="Smith M.E."/>
        </authorList>
    </citation>
    <scope>NUCLEOTIDE SEQUENCE</scope>
    <source>
        <strain evidence="8">NRRL 1566</strain>
    </source>
</reference>
<dbReference type="GO" id="GO:0045814">
    <property type="term" value="P:negative regulation of gene expression, epigenetic"/>
    <property type="evidence" value="ECO:0007669"/>
    <property type="project" value="TreeGrafter"/>
</dbReference>
<comment type="subcellular location">
    <subcellularLocation>
        <location evidence="1">Nucleus</location>
    </subcellularLocation>
</comment>
<evidence type="ECO:0000313" key="8">
    <source>
        <dbReference type="EMBL" id="KAJ2852744.1"/>
    </source>
</evidence>
<organism evidence="8 9">
    <name type="scientific">Coemansia brasiliensis</name>
    <dbReference type="NCBI Taxonomy" id="2650707"/>
    <lineage>
        <taxon>Eukaryota</taxon>
        <taxon>Fungi</taxon>
        <taxon>Fungi incertae sedis</taxon>
        <taxon>Zoopagomycota</taxon>
        <taxon>Kickxellomycotina</taxon>
        <taxon>Kickxellomycetes</taxon>
        <taxon>Kickxellales</taxon>
        <taxon>Kickxellaceae</taxon>
        <taxon>Coemansia</taxon>
    </lineage>
</organism>
<evidence type="ECO:0000256" key="2">
    <source>
        <dbReference type="ARBA" id="ARBA00022723"/>
    </source>
</evidence>
<keyword evidence="4" id="KW-0862">Zinc</keyword>
<dbReference type="Pfam" id="PF00628">
    <property type="entry name" value="PHD"/>
    <property type="match status" value="1"/>
</dbReference>
<dbReference type="InterPro" id="IPR011011">
    <property type="entry name" value="Znf_FYVE_PHD"/>
</dbReference>
<evidence type="ECO:0000313" key="9">
    <source>
        <dbReference type="Proteomes" id="UP001139887"/>
    </source>
</evidence>
<dbReference type="Proteomes" id="UP001139887">
    <property type="component" value="Unassembled WGS sequence"/>
</dbReference>
<evidence type="ECO:0000256" key="1">
    <source>
        <dbReference type="ARBA" id="ARBA00004123"/>
    </source>
</evidence>
<dbReference type="InterPro" id="IPR019787">
    <property type="entry name" value="Znf_PHD-finger"/>
</dbReference>
<dbReference type="PROSITE" id="PS50016">
    <property type="entry name" value="ZF_PHD_2"/>
    <property type="match status" value="1"/>
</dbReference>
<dbReference type="GO" id="GO:0005634">
    <property type="term" value="C:nucleus"/>
    <property type="evidence" value="ECO:0007669"/>
    <property type="project" value="UniProtKB-SubCell"/>
</dbReference>
<evidence type="ECO:0000256" key="6">
    <source>
        <dbReference type="PROSITE-ProRule" id="PRU00146"/>
    </source>
</evidence>
<evidence type="ECO:0000256" key="3">
    <source>
        <dbReference type="ARBA" id="ARBA00022771"/>
    </source>
</evidence>
<sequence length="406" mass="46030">MWQNGVSAAIICVAINAFPKLSDSLYEVVAEKSYEGEEHIKQIFSSHGGERFGEKDNTEEIKHLCDWLSKHKITMPTSPLMSRTIRELLDSFAQLHDSISMAEMKLTTAVVTAGDMKAEMREKWLADMHVQKTIPAILMVQGLAPVSMFDKTTSIDFDDCTHLQTKLDQHKLYEQANQQYEQISQMAKSIDSTEITQSLQMLQQWLGSKESTLIQAAGVFPTLRTDQLRQSLEANAQIWTQILHRLDAQRSRVERLRQIAGRKRRYVLRAFLVHSQTGMGEEKYSMVRRFGDGTSHFSILDAGKCQPIQLQSIEGKVVESMWVCCSDEPGSEENTVVADPNDEIFCQLCGDGESFSYNQIILCDGCDAGVHQMCHDPVVMEEELVSDQWFCSMCRQQTAAKRVRTK</sequence>
<name>A0A9W8IE95_9FUNG</name>
<dbReference type="Gene3D" id="3.30.40.10">
    <property type="entry name" value="Zinc/RING finger domain, C3HC4 (zinc finger)"/>
    <property type="match status" value="1"/>
</dbReference>
<feature type="domain" description="PHD-type" evidence="7">
    <location>
        <begin position="343"/>
        <end position="397"/>
    </location>
</feature>
<evidence type="ECO:0000256" key="4">
    <source>
        <dbReference type="ARBA" id="ARBA00022833"/>
    </source>
</evidence>
<dbReference type="PANTHER" id="PTHR12628">
    <property type="entry name" value="POLYCOMB-LIKE TRANSCRIPTION FACTOR"/>
    <property type="match status" value="1"/>
</dbReference>
<dbReference type="PANTHER" id="PTHR12628:SF10">
    <property type="entry name" value="HOMEOBOX DOMAIN-CONTAINING PROTEIN"/>
    <property type="match status" value="1"/>
</dbReference>
<accession>A0A9W8IE95</accession>
<dbReference type="AlphaFoldDB" id="A0A9W8IE95"/>
<keyword evidence="2" id="KW-0479">Metal-binding</keyword>
<keyword evidence="3 6" id="KW-0863">Zinc-finger</keyword>
<gene>
    <name evidence="8" type="ORF">IWW36_000101</name>
</gene>
<keyword evidence="5" id="KW-0539">Nucleus</keyword>
<dbReference type="SMART" id="SM00249">
    <property type="entry name" value="PHD"/>
    <property type="match status" value="1"/>
</dbReference>